<reference evidence="7" key="2">
    <citation type="submission" date="2023-06" db="EMBL/GenBank/DDBJ databases">
        <authorList>
            <person name="Ma L."/>
            <person name="Liu K.-W."/>
            <person name="Li Z."/>
            <person name="Hsiao Y.-Y."/>
            <person name="Qi Y."/>
            <person name="Fu T."/>
            <person name="Tang G."/>
            <person name="Zhang D."/>
            <person name="Sun W.-H."/>
            <person name="Liu D.-K."/>
            <person name="Li Y."/>
            <person name="Chen G.-Z."/>
            <person name="Liu X.-D."/>
            <person name="Liao X.-Y."/>
            <person name="Jiang Y.-T."/>
            <person name="Yu X."/>
            <person name="Hao Y."/>
            <person name="Huang J."/>
            <person name="Zhao X.-W."/>
            <person name="Ke S."/>
            <person name="Chen Y.-Y."/>
            <person name="Wu W.-L."/>
            <person name="Hsu J.-L."/>
            <person name="Lin Y.-F."/>
            <person name="Huang M.-D."/>
            <person name="Li C.-Y."/>
            <person name="Huang L."/>
            <person name="Wang Z.-W."/>
            <person name="Zhao X."/>
            <person name="Zhong W.-Y."/>
            <person name="Peng D.-H."/>
            <person name="Ahmad S."/>
            <person name="Lan S."/>
            <person name="Zhang J.-S."/>
            <person name="Tsai W.-C."/>
            <person name="Van De Peer Y."/>
            <person name="Liu Z.-J."/>
        </authorList>
    </citation>
    <scope>NUCLEOTIDE SEQUENCE</scope>
    <source>
        <strain evidence="7">CP</strain>
        <tissue evidence="7">Leaves</tissue>
    </source>
</reference>
<evidence type="ECO:0000256" key="1">
    <source>
        <dbReference type="ARBA" id="ARBA00001946"/>
    </source>
</evidence>
<comment type="cofactor">
    <cofactor evidence="1">
        <name>Mg(2+)</name>
        <dbReference type="ChEBI" id="CHEBI:18420"/>
    </cofactor>
</comment>
<feature type="domain" description="Terpene synthase metal-binding" evidence="6">
    <location>
        <begin position="268"/>
        <end position="507"/>
    </location>
</feature>
<dbReference type="PANTHER" id="PTHR31225:SF0">
    <property type="entry name" value="S-(+)-LINALOOL SYNTHASE, CHLOROPLASTIC"/>
    <property type="match status" value="1"/>
</dbReference>
<organism evidence="7 8">
    <name type="scientific">Acorus calamus</name>
    <name type="common">Sweet flag</name>
    <dbReference type="NCBI Taxonomy" id="4465"/>
    <lineage>
        <taxon>Eukaryota</taxon>
        <taxon>Viridiplantae</taxon>
        <taxon>Streptophyta</taxon>
        <taxon>Embryophyta</taxon>
        <taxon>Tracheophyta</taxon>
        <taxon>Spermatophyta</taxon>
        <taxon>Magnoliopsida</taxon>
        <taxon>Liliopsida</taxon>
        <taxon>Acoraceae</taxon>
        <taxon>Acorus</taxon>
    </lineage>
</organism>
<dbReference type="Gene3D" id="1.50.10.130">
    <property type="entry name" value="Terpene synthase, N-terminal domain"/>
    <property type="match status" value="1"/>
</dbReference>
<dbReference type="GO" id="GO:0000287">
    <property type="term" value="F:magnesium ion binding"/>
    <property type="evidence" value="ECO:0007669"/>
    <property type="project" value="InterPro"/>
</dbReference>
<dbReference type="GO" id="GO:0016102">
    <property type="term" value="P:diterpenoid biosynthetic process"/>
    <property type="evidence" value="ECO:0007669"/>
    <property type="project" value="InterPro"/>
</dbReference>
<keyword evidence="4" id="KW-0456">Lyase</keyword>
<dbReference type="Pfam" id="PF01397">
    <property type="entry name" value="Terpene_synth"/>
    <property type="match status" value="1"/>
</dbReference>
<keyword evidence="3" id="KW-0460">Magnesium</keyword>
<dbReference type="SUPFAM" id="SSF48576">
    <property type="entry name" value="Terpenoid synthases"/>
    <property type="match status" value="1"/>
</dbReference>
<evidence type="ECO:0000259" key="6">
    <source>
        <dbReference type="Pfam" id="PF03936"/>
    </source>
</evidence>
<accession>A0AAV9D824</accession>
<dbReference type="SUPFAM" id="SSF48239">
    <property type="entry name" value="Terpenoid cyclases/Protein prenyltransferases"/>
    <property type="match status" value="1"/>
</dbReference>
<dbReference type="Pfam" id="PF03936">
    <property type="entry name" value="Terpene_synth_C"/>
    <property type="match status" value="1"/>
</dbReference>
<dbReference type="PANTHER" id="PTHR31225">
    <property type="entry name" value="OS04G0344100 PROTEIN-RELATED"/>
    <property type="match status" value="1"/>
</dbReference>
<dbReference type="Proteomes" id="UP001180020">
    <property type="component" value="Unassembled WGS sequence"/>
</dbReference>
<dbReference type="InterPro" id="IPR008930">
    <property type="entry name" value="Terpenoid_cyclase/PrenylTrfase"/>
</dbReference>
<reference evidence="7" key="1">
    <citation type="journal article" date="2023" name="Nat. Commun.">
        <title>Diploid and tetraploid genomes of Acorus and the evolution of monocots.</title>
        <authorList>
            <person name="Ma L."/>
            <person name="Liu K.W."/>
            <person name="Li Z."/>
            <person name="Hsiao Y.Y."/>
            <person name="Qi Y."/>
            <person name="Fu T."/>
            <person name="Tang G.D."/>
            <person name="Zhang D."/>
            <person name="Sun W.H."/>
            <person name="Liu D.K."/>
            <person name="Li Y."/>
            <person name="Chen G.Z."/>
            <person name="Liu X.D."/>
            <person name="Liao X.Y."/>
            <person name="Jiang Y.T."/>
            <person name="Yu X."/>
            <person name="Hao Y."/>
            <person name="Huang J."/>
            <person name="Zhao X.W."/>
            <person name="Ke S."/>
            <person name="Chen Y.Y."/>
            <person name="Wu W.L."/>
            <person name="Hsu J.L."/>
            <person name="Lin Y.F."/>
            <person name="Huang M.D."/>
            <person name="Li C.Y."/>
            <person name="Huang L."/>
            <person name="Wang Z.W."/>
            <person name="Zhao X."/>
            <person name="Zhong W.Y."/>
            <person name="Peng D.H."/>
            <person name="Ahmad S."/>
            <person name="Lan S."/>
            <person name="Zhang J.S."/>
            <person name="Tsai W.C."/>
            <person name="Van de Peer Y."/>
            <person name="Liu Z.J."/>
        </authorList>
    </citation>
    <scope>NUCLEOTIDE SEQUENCE</scope>
    <source>
        <strain evidence="7">CP</strain>
    </source>
</reference>
<keyword evidence="2" id="KW-0479">Metal-binding</keyword>
<dbReference type="AlphaFoldDB" id="A0AAV9D824"/>
<sequence>MASVKLCSSSSYVTRFISQNIKNHSHPSNKSKLSIYNSISYDHPQGFSQGLHVSHEELLIRLPENLNKVRHMLRSGGDSLESLITIDTLQRLSIDYHFEEEIANILNSFYKNLKGIDEGRLYDVSLVFRILRQHGFHVSSNVFKKFVNKEGRFELSPREDVRGMIELYEASHLNMCEEGILDEVNSFAGEQLRATMVDLEPWTSELVEHTLKHPFHLSVARHHSEYHLNRYQRGLWRNKALEELTAADFAIVRILHQKEMQEISRWWKDLGLAEEIRFARDQPSEWFMWAMTMLSEPQFSRHRIELMKPISLIYIIDDIFDVYGTLDELVLFTEAIKRWDIASMDLLPSHMKISCMALYNLTNEIAYFVYKEHRWNPIDSLRRTWEELCDTFLVEARWFASGHIPKPEEYMKNAVISSAMHMLCVNIFFLMGEQITKESIDYLEGHPTIISSPAIILRLLDDLGKAKDGNQEGFDGSYLECYLKENPNSSLENAKKHMKGMILDAWKRLNKECLSSPEPFSRRFVQSSLNGARVVRSMYDYDGHFPENQVNSLLYRMV</sequence>
<dbReference type="Gene3D" id="1.10.600.10">
    <property type="entry name" value="Farnesyl Diphosphate Synthase"/>
    <property type="match status" value="1"/>
</dbReference>
<evidence type="ECO:0000256" key="3">
    <source>
        <dbReference type="ARBA" id="ARBA00022842"/>
    </source>
</evidence>
<evidence type="ECO:0000313" key="7">
    <source>
        <dbReference type="EMBL" id="KAK1297032.1"/>
    </source>
</evidence>
<feature type="domain" description="Terpene synthase N-terminal" evidence="5">
    <location>
        <begin position="57"/>
        <end position="211"/>
    </location>
</feature>
<dbReference type="CDD" id="cd00684">
    <property type="entry name" value="Terpene_cyclase_plant_C1"/>
    <property type="match status" value="1"/>
</dbReference>
<dbReference type="InterPro" id="IPR036965">
    <property type="entry name" value="Terpene_synth_N_sf"/>
</dbReference>
<dbReference type="InterPro" id="IPR008949">
    <property type="entry name" value="Isoprenoid_synthase_dom_sf"/>
</dbReference>
<dbReference type="GO" id="GO:0010333">
    <property type="term" value="F:terpene synthase activity"/>
    <property type="evidence" value="ECO:0007669"/>
    <property type="project" value="InterPro"/>
</dbReference>
<evidence type="ECO:0000313" key="8">
    <source>
        <dbReference type="Proteomes" id="UP001180020"/>
    </source>
</evidence>
<evidence type="ECO:0000256" key="4">
    <source>
        <dbReference type="ARBA" id="ARBA00023239"/>
    </source>
</evidence>
<dbReference type="FunFam" id="1.10.600.10:FF:000007">
    <property type="entry name" value="Isoprene synthase, chloroplastic"/>
    <property type="match status" value="1"/>
</dbReference>
<evidence type="ECO:0000256" key="2">
    <source>
        <dbReference type="ARBA" id="ARBA00022723"/>
    </source>
</evidence>
<dbReference type="InterPro" id="IPR050148">
    <property type="entry name" value="Terpene_synthase-like"/>
</dbReference>
<dbReference type="SFLD" id="SFLDG01019">
    <property type="entry name" value="Terpene_Cyclase_Like_1_C_Termi"/>
    <property type="match status" value="1"/>
</dbReference>
<gene>
    <name evidence="7" type="primary">TPS13</name>
    <name evidence="7" type="ORF">QJS10_CPB15g01556</name>
</gene>
<proteinExistence type="predicted"/>
<evidence type="ECO:0000259" key="5">
    <source>
        <dbReference type="Pfam" id="PF01397"/>
    </source>
</evidence>
<dbReference type="EMBL" id="JAUJYO010000015">
    <property type="protein sequence ID" value="KAK1297032.1"/>
    <property type="molecule type" value="Genomic_DNA"/>
</dbReference>
<protein>
    <submittedName>
        <fullName evidence="7">Terpene synthase 13</fullName>
    </submittedName>
</protein>
<dbReference type="InterPro" id="IPR005630">
    <property type="entry name" value="Terpene_synthase_metal-bd"/>
</dbReference>
<comment type="caution">
    <text evidence="7">The sequence shown here is derived from an EMBL/GenBank/DDBJ whole genome shotgun (WGS) entry which is preliminary data.</text>
</comment>
<dbReference type="InterPro" id="IPR034741">
    <property type="entry name" value="Terpene_cyclase-like_1_C"/>
</dbReference>
<dbReference type="SFLD" id="SFLDS00005">
    <property type="entry name" value="Isoprenoid_Synthase_Type_I"/>
    <property type="match status" value="1"/>
</dbReference>
<dbReference type="InterPro" id="IPR044814">
    <property type="entry name" value="Terpene_cyclase_plant_C1"/>
</dbReference>
<dbReference type="InterPro" id="IPR001906">
    <property type="entry name" value="Terpene_synth_N"/>
</dbReference>
<name>A0AAV9D824_ACOCL</name>
<keyword evidence="8" id="KW-1185">Reference proteome</keyword>